<dbReference type="FunFam" id="3.30.1390.20:FF:000001">
    <property type="entry name" value="50S ribosomal protein L30"/>
    <property type="match status" value="1"/>
</dbReference>
<dbReference type="GeneID" id="93438579"/>
<keyword evidence="4 5" id="KW-0687">Ribonucleoprotein</keyword>
<gene>
    <name evidence="5 8" type="primary">rpmD</name>
    <name evidence="8" type="ORF">SHTP_4007</name>
</gene>
<dbReference type="PIRSF" id="PIRSF002211">
    <property type="entry name" value="Ribosomal_L30_bac-type"/>
    <property type="match status" value="1"/>
</dbReference>
<dbReference type="CDD" id="cd01658">
    <property type="entry name" value="Ribosomal_L30"/>
    <property type="match status" value="1"/>
</dbReference>
<keyword evidence="3 5" id="KW-0689">Ribosomal protein</keyword>
<dbReference type="NCBIfam" id="TIGR01308">
    <property type="entry name" value="rpmD_bact"/>
    <property type="match status" value="1"/>
</dbReference>
<dbReference type="InterPro" id="IPR018038">
    <property type="entry name" value="Ribosomal_uL30_CS"/>
</dbReference>
<protein>
    <recommendedName>
        <fullName evidence="5">Large ribosomal subunit protein uL30</fullName>
    </recommendedName>
</protein>
<dbReference type="SUPFAM" id="SSF55129">
    <property type="entry name" value="Ribosomal protein L30p/L7e"/>
    <property type="match status" value="1"/>
</dbReference>
<dbReference type="Pfam" id="PF00327">
    <property type="entry name" value="Ribosomal_L30"/>
    <property type="match status" value="1"/>
</dbReference>
<dbReference type="InterPro" id="IPR005996">
    <property type="entry name" value="Ribosomal_uL30_bac-type"/>
</dbReference>
<dbReference type="PANTHER" id="PTHR15892:SF2">
    <property type="entry name" value="LARGE RIBOSOMAL SUBUNIT PROTEIN UL30M"/>
    <property type="match status" value="1"/>
</dbReference>
<accession>A0A1B4Y7D3</accession>
<dbReference type="GO" id="GO:0003735">
    <property type="term" value="F:structural constituent of ribosome"/>
    <property type="evidence" value="ECO:0007669"/>
    <property type="project" value="InterPro"/>
</dbReference>
<evidence type="ECO:0000256" key="1">
    <source>
        <dbReference type="ARBA" id="ARBA00007594"/>
    </source>
</evidence>
<dbReference type="GO" id="GO:0022625">
    <property type="term" value="C:cytosolic large ribosomal subunit"/>
    <property type="evidence" value="ECO:0007669"/>
    <property type="project" value="TreeGrafter"/>
</dbReference>
<reference evidence="8 9" key="1">
    <citation type="submission" date="2016-08" db="EMBL/GenBank/DDBJ databases">
        <title>Complete genome sequence of Mycobacterium shinshuense, a subspecies of M. ulcerans.</title>
        <authorList>
            <person name="Yoshida M."/>
            <person name="Ogura Y."/>
            <person name="Hayashi T."/>
            <person name="Hoshino Y."/>
        </authorList>
    </citation>
    <scope>NUCLEOTIDE SEQUENCE [LARGE SCALE GENOMIC DNA]</scope>
    <source>
        <strain evidence="9">ATCC 33728</strain>
    </source>
</reference>
<dbReference type="AlphaFoldDB" id="A0A1B4Y7D3"/>
<dbReference type="PANTHER" id="PTHR15892">
    <property type="entry name" value="MITOCHONDRIAL RIBOSOMAL PROTEIN L30"/>
    <property type="match status" value="1"/>
</dbReference>
<dbReference type="InterPro" id="IPR036919">
    <property type="entry name" value="Ribo_uL30_ferredoxin-like_sf"/>
</dbReference>
<dbReference type="EMBL" id="AP017624">
    <property type="protein sequence ID" value="BAV42972.1"/>
    <property type="molecule type" value="Genomic_DNA"/>
</dbReference>
<dbReference type="GO" id="GO:0006412">
    <property type="term" value="P:translation"/>
    <property type="evidence" value="ECO:0007669"/>
    <property type="project" value="UniProtKB-UniRule"/>
</dbReference>
<name>A0A1B4Y7D3_MYCUL</name>
<dbReference type="PROSITE" id="PS00634">
    <property type="entry name" value="RIBOSOMAL_L30"/>
    <property type="match status" value="1"/>
</dbReference>
<comment type="similarity">
    <text evidence="1 5 6">Belongs to the universal ribosomal protein uL30 family.</text>
</comment>
<comment type="subunit">
    <text evidence="2 5">Part of the 50S ribosomal subunit.</text>
</comment>
<proteinExistence type="inferred from homology"/>
<evidence type="ECO:0000259" key="7">
    <source>
        <dbReference type="Pfam" id="PF00327"/>
    </source>
</evidence>
<evidence type="ECO:0000256" key="4">
    <source>
        <dbReference type="ARBA" id="ARBA00023274"/>
    </source>
</evidence>
<dbReference type="Proteomes" id="UP000218067">
    <property type="component" value="Chromosome"/>
</dbReference>
<evidence type="ECO:0000256" key="3">
    <source>
        <dbReference type="ARBA" id="ARBA00022980"/>
    </source>
</evidence>
<feature type="domain" description="Large ribosomal subunit protein uL30-like ferredoxin-like fold" evidence="7">
    <location>
        <begin position="8"/>
        <end position="58"/>
    </location>
</feature>
<evidence type="ECO:0000256" key="5">
    <source>
        <dbReference type="HAMAP-Rule" id="MF_01371"/>
    </source>
</evidence>
<dbReference type="InterPro" id="IPR016082">
    <property type="entry name" value="Ribosomal_uL30_ferredoxin-like"/>
</dbReference>
<dbReference type="Gene3D" id="3.30.1390.20">
    <property type="entry name" value="Ribosomal protein L30, ferredoxin-like fold domain"/>
    <property type="match status" value="1"/>
</dbReference>
<dbReference type="RefSeq" id="WP_096371654.1">
    <property type="nucleotide sequence ID" value="NZ_AP017624.1"/>
</dbReference>
<dbReference type="HAMAP" id="MF_01371_B">
    <property type="entry name" value="Ribosomal_uL30_B"/>
    <property type="match status" value="1"/>
</dbReference>
<evidence type="ECO:0000313" key="8">
    <source>
        <dbReference type="EMBL" id="BAV42972.1"/>
    </source>
</evidence>
<evidence type="ECO:0000256" key="6">
    <source>
        <dbReference type="RuleBase" id="RU003734"/>
    </source>
</evidence>
<evidence type="ECO:0000313" key="9">
    <source>
        <dbReference type="Proteomes" id="UP000218067"/>
    </source>
</evidence>
<evidence type="ECO:0000256" key="2">
    <source>
        <dbReference type="ARBA" id="ARBA00011838"/>
    </source>
</evidence>
<sequence length="72" mass="8078">MSEATNQLKITQVRSTIGARWKQRESLRTLGLRRIRHTVVRDDNAQTRGLIAVVRHLVEVETAQNGTGGKAQ</sequence>
<organism evidence="8 9">
    <name type="scientific">Mycobacterium ulcerans subsp. shinshuense</name>
    <dbReference type="NCBI Taxonomy" id="1124626"/>
    <lineage>
        <taxon>Bacteria</taxon>
        <taxon>Bacillati</taxon>
        <taxon>Actinomycetota</taxon>
        <taxon>Actinomycetes</taxon>
        <taxon>Mycobacteriales</taxon>
        <taxon>Mycobacteriaceae</taxon>
        <taxon>Mycobacterium</taxon>
        <taxon>Mycobacterium ulcerans group</taxon>
    </lineage>
</organism>